<gene>
    <name evidence="2" type="ORF">Nepgr_030153</name>
</gene>
<feature type="compositionally biased region" description="Basic residues" evidence="1">
    <location>
        <begin position="177"/>
        <end position="187"/>
    </location>
</feature>
<dbReference type="EMBL" id="BSYO01000034">
    <property type="protein sequence ID" value="GMH28310.1"/>
    <property type="molecule type" value="Genomic_DNA"/>
</dbReference>
<accession>A0AAD3TE16</accession>
<name>A0AAD3TE16_NEPGR</name>
<dbReference type="Proteomes" id="UP001279734">
    <property type="component" value="Unassembled WGS sequence"/>
</dbReference>
<evidence type="ECO:0000256" key="1">
    <source>
        <dbReference type="SAM" id="MobiDB-lite"/>
    </source>
</evidence>
<sequence>MALGVRDIASTMTLDRLAEIRARYRTPESTTIMIPESYDRAWCPQDGFITVYEIYLKGGLRFLLAEELYDIMRALGVPFARLQPNIVRYLVSLCVFFRCQKKLLNTLMVKGKVASQYSSDPSKEDREGVKKFTDLVLVNLGSFHLNKRNIWLSPEKFEEAKWGPRAEASAATPSEKSKKKRPRRRAGTLRIGSPIDRSEKNLLSESSECPAVVVELPSSDDDGGDLNASDLSNDDVIVPLLKRLRTGILFESSGTEGLAFTSTANPLAESSGTEGLAFTSTANPVTGSSGVIVQIVEFPDVESPSDDFVPEVPVDLPGDVSDRIVHPSEDIGGGNSAVDAERGVTTEMVRKVVEAEELGVGDVMLFGAFYSCGAFS</sequence>
<reference evidence="2" key="1">
    <citation type="submission" date="2023-05" db="EMBL/GenBank/DDBJ databases">
        <title>Nepenthes gracilis genome sequencing.</title>
        <authorList>
            <person name="Fukushima K."/>
        </authorList>
    </citation>
    <scope>NUCLEOTIDE SEQUENCE</scope>
    <source>
        <strain evidence="2">SING2019-196</strain>
    </source>
</reference>
<organism evidence="2 3">
    <name type="scientific">Nepenthes gracilis</name>
    <name type="common">Slender pitcher plant</name>
    <dbReference type="NCBI Taxonomy" id="150966"/>
    <lineage>
        <taxon>Eukaryota</taxon>
        <taxon>Viridiplantae</taxon>
        <taxon>Streptophyta</taxon>
        <taxon>Embryophyta</taxon>
        <taxon>Tracheophyta</taxon>
        <taxon>Spermatophyta</taxon>
        <taxon>Magnoliopsida</taxon>
        <taxon>eudicotyledons</taxon>
        <taxon>Gunneridae</taxon>
        <taxon>Pentapetalae</taxon>
        <taxon>Caryophyllales</taxon>
        <taxon>Nepenthaceae</taxon>
        <taxon>Nepenthes</taxon>
    </lineage>
</organism>
<feature type="region of interest" description="Disordered" evidence="1">
    <location>
        <begin position="163"/>
        <end position="192"/>
    </location>
</feature>
<evidence type="ECO:0000313" key="3">
    <source>
        <dbReference type="Proteomes" id="UP001279734"/>
    </source>
</evidence>
<comment type="caution">
    <text evidence="2">The sequence shown here is derived from an EMBL/GenBank/DDBJ whole genome shotgun (WGS) entry which is preliminary data.</text>
</comment>
<dbReference type="AlphaFoldDB" id="A0AAD3TE16"/>
<evidence type="ECO:0000313" key="2">
    <source>
        <dbReference type="EMBL" id="GMH28310.1"/>
    </source>
</evidence>
<proteinExistence type="predicted"/>
<protein>
    <submittedName>
        <fullName evidence="2">Uncharacterized protein</fullName>
    </submittedName>
</protein>
<keyword evidence="3" id="KW-1185">Reference proteome</keyword>